<evidence type="ECO:0000256" key="1">
    <source>
        <dbReference type="ARBA" id="ARBA00006315"/>
    </source>
</evidence>
<comment type="caution">
    <text evidence="3">The sequence shown here is derived from an EMBL/GenBank/DDBJ whole genome shotgun (WGS) entry which is preliminary data.</text>
</comment>
<dbReference type="CDD" id="cd07361">
    <property type="entry name" value="MEMO_like"/>
    <property type="match status" value="1"/>
</dbReference>
<dbReference type="PANTHER" id="PTHR11060:SF0">
    <property type="entry name" value="PROTEIN MEMO1"/>
    <property type="match status" value="1"/>
</dbReference>
<dbReference type="SUPFAM" id="SSF53213">
    <property type="entry name" value="LigB-like"/>
    <property type="match status" value="1"/>
</dbReference>
<organism evidence="3 4">
    <name type="scientific">Candidatus Schekmanbacteria bacterium RBG_13_48_7</name>
    <dbReference type="NCBI Taxonomy" id="1817878"/>
    <lineage>
        <taxon>Bacteria</taxon>
        <taxon>Candidatus Schekmaniibacteriota</taxon>
    </lineage>
</organism>
<dbReference type="Gene3D" id="3.40.830.10">
    <property type="entry name" value="LigB-like"/>
    <property type="match status" value="1"/>
</dbReference>
<gene>
    <name evidence="3" type="ORF">A2161_02850</name>
</gene>
<dbReference type="NCBIfam" id="TIGR04336">
    <property type="entry name" value="AmmeMemoSam_B"/>
    <property type="match status" value="1"/>
</dbReference>
<reference evidence="3 4" key="1">
    <citation type="journal article" date="2016" name="Nat. Commun.">
        <title>Thousands of microbial genomes shed light on interconnected biogeochemical processes in an aquifer system.</title>
        <authorList>
            <person name="Anantharaman K."/>
            <person name="Brown C.T."/>
            <person name="Hug L.A."/>
            <person name="Sharon I."/>
            <person name="Castelle C.J."/>
            <person name="Probst A.J."/>
            <person name="Thomas B.C."/>
            <person name="Singh A."/>
            <person name="Wilkins M.J."/>
            <person name="Karaoz U."/>
            <person name="Brodie E.L."/>
            <person name="Williams K.H."/>
            <person name="Hubbard S.S."/>
            <person name="Banfield J.F."/>
        </authorList>
    </citation>
    <scope>NUCLEOTIDE SEQUENCE [LARGE SCALE GENOMIC DNA]</scope>
</reference>
<comment type="similarity">
    <text evidence="1 2">Belongs to the MEMO1 family.</text>
</comment>
<dbReference type="Proteomes" id="UP000179266">
    <property type="component" value="Unassembled WGS sequence"/>
</dbReference>
<name>A0A1F7RS41_9BACT</name>
<evidence type="ECO:0000256" key="2">
    <source>
        <dbReference type="HAMAP-Rule" id="MF_00055"/>
    </source>
</evidence>
<dbReference type="EMBL" id="MGDD01000227">
    <property type="protein sequence ID" value="OGL44372.1"/>
    <property type="molecule type" value="Genomic_DNA"/>
</dbReference>
<dbReference type="PANTHER" id="PTHR11060">
    <property type="entry name" value="PROTEIN MEMO1"/>
    <property type="match status" value="1"/>
</dbReference>
<proteinExistence type="inferred from homology"/>
<dbReference type="Pfam" id="PF01875">
    <property type="entry name" value="Memo"/>
    <property type="match status" value="1"/>
</dbReference>
<sequence length="267" mass="29275">MIRKSVWAGQFYDSNPVKLRKQLELLLTSEEQPSNAIGIISPHAGYVYSGKVAAVTYAKITIPSSVIILCPNHYGLGADAAVYSSGSWETPLGTIPVNESLCEALLNNCSILKTDNTAHSREHSLEVQLPFIQMKTDNFSIVPICLKHLNLVQCKTIGSSLANIVKPHQNEILIIASSDMSHYESQDTAEKLDRLALESYTSMNPENFFQTIQKYQISMCGFIPATCLLYAALDLGATRIQTVKYMTSGEVSGDYSRVVGYAGLIIS</sequence>
<evidence type="ECO:0000313" key="4">
    <source>
        <dbReference type="Proteomes" id="UP000179266"/>
    </source>
</evidence>
<evidence type="ECO:0000313" key="3">
    <source>
        <dbReference type="EMBL" id="OGL44372.1"/>
    </source>
</evidence>
<accession>A0A1F7RS41</accession>
<dbReference type="InterPro" id="IPR002737">
    <property type="entry name" value="MEMO1_fam"/>
</dbReference>
<dbReference type="HAMAP" id="MF_00055">
    <property type="entry name" value="MEMO1"/>
    <property type="match status" value="1"/>
</dbReference>
<protein>
    <recommendedName>
        <fullName evidence="2">MEMO1 family protein A2161_02850</fullName>
    </recommendedName>
</protein>
<dbReference type="AlphaFoldDB" id="A0A1F7RS41"/>